<proteinExistence type="predicted"/>
<dbReference type="Gene3D" id="2.40.50.180">
    <property type="entry name" value="CheA-289, Domain 4"/>
    <property type="match status" value="1"/>
</dbReference>
<evidence type="ECO:0000313" key="6">
    <source>
        <dbReference type="Proteomes" id="UP000555411"/>
    </source>
</evidence>
<dbReference type="InterPro" id="IPR036061">
    <property type="entry name" value="CheW-like_dom_sf"/>
</dbReference>
<dbReference type="GO" id="GO:0007165">
    <property type="term" value="P:signal transduction"/>
    <property type="evidence" value="ECO:0007669"/>
    <property type="project" value="InterPro"/>
</dbReference>
<dbReference type="EMBL" id="JACLQD010000001">
    <property type="protein sequence ID" value="MBC2834788.1"/>
    <property type="molecule type" value="Genomic_DNA"/>
</dbReference>
<dbReference type="GO" id="GO:0005829">
    <property type="term" value="C:cytosol"/>
    <property type="evidence" value="ECO:0007669"/>
    <property type="project" value="TreeGrafter"/>
</dbReference>
<comment type="caution">
    <text evidence="5">The sequence shown here is derived from an EMBL/GenBank/DDBJ whole genome shotgun (WGS) entry which is preliminary data.</text>
</comment>
<dbReference type="RefSeq" id="WP_185796361.1">
    <property type="nucleotide sequence ID" value="NZ_JACLQD010000001.1"/>
</dbReference>
<dbReference type="InterPro" id="IPR039315">
    <property type="entry name" value="CheW"/>
</dbReference>
<dbReference type="Gene3D" id="2.30.30.40">
    <property type="entry name" value="SH3 Domains"/>
    <property type="match status" value="1"/>
</dbReference>
<name>A0A842I734_9RHOB</name>
<dbReference type="PANTHER" id="PTHR22617">
    <property type="entry name" value="CHEMOTAXIS SENSOR HISTIDINE KINASE-RELATED"/>
    <property type="match status" value="1"/>
</dbReference>
<organism evidence="5 6">
    <name type="scientific">Paragemmobacter straminiformis</name>
    <dbReference type="NCBI Taxonomy" id="2045119"/>
    <lineage>
        <taxon>Bacteria</taxon>
        <taxon>Pseudomonadati</taxon>
        <taxon>Pseudomonadota</taxon>
        <taxon>Alphaproteobacteria</taxon>
        <taxon>Rhodobacterales</taxon>
        <taxon>Paracoccaceae</taxon>
        <taxon>Paragemmobacter</taxon>
    </lineage>
</organism>
<dbReference type="GO" id="GO:0006935">
    <property type="term" value="P:chemotaxis"/>
    <property type="evidence" value="ECO:0007669"/>
    <property type="project" value="InterPro"/>
</dbReference>
<evidence type="ECO:0000313" key="5">
    <source>
        <dbReference type="EMBL" id="MBC2834788.1"/>
    </source>
</evidence>
<dbReference type="PANTHER" id="PTHR22617:SF45">
    <property type="entry name" value="CHEMOTAXIS PROTEIN CHEW"/>
    <property type="match status" value="1"/>
</dbReference>
<evidence type="ECO:0000256" key="2">
    <source>
        <dbReference type="ARBA" id="ARBA00021483"/>
    </source>
</evidence>
<dbReference type="AlphaFoldDB" id="A0A842I734"/>
<dbReference type="Pfam" id="PF01584">
    <property type="entry name" value="CheW"/>
    <property type="match status" value="1"/>
</dbReference>
<dbReference type="Proteomes" id="UP000555411">
    <property type="component" value="Unassembled WGS sequence"/>
</dbReference>
<gene>
    <name evidence="5" type="ORF">H7F16_04670</name>
</gene>
<protein>
    <recommendedName>
        <fullName evidence="2">Chemotaxis protein CheW</fullName>
    </recommendedName>
</protein>
<dbReference type="InterPro" id="IPR002545">
    <property type="entry name" value="CheW-lke_dom"/>
</dbReference>
<reference evidence="5 6" key="1">
    <citation type="journal article" date="2017" name="Int. J. Syst. Evol. Microbiol.">
        <title>Gemmobacter straminiformis sp. nov., isolated from an artificial fountain.</title>
        <authorList>
            <person name="Kang J.Y."/>
            <person name="Kim M.J."/>
            <person name="Chun J."/>
            <person name="Son K.P."/>
            <person name="Jahng K.Y."/>
        </authorList>
    </citation>
    <scope>NUCLEOTIDE SEQUENCE [LARGE SCALE GENOMIC DNA]</scope>
    <source>
        <strain evidence="5 6">CAM-8</strain>
    </source>
</reference>
<dbReference type="PROSITE" id="PS50851">
    <property type="entry name" value="CHEW"/>
    <property type="match status" value="1"/>
</dbReference>
<feature type="domain" description="CheW-like" evidence="4">
    <location>
        <begin position="25"/>
        <end position="165"/>
    </location>
</feature>
<keyword evidence="3" id="KW-0963">Cytoplasm</keyword>
<evidence type="ECO:0000256" key="3">
    <source>
        <dbReference type="ARBA" id="ARBA00022490"/>
    </source>
</evidence>
<sequence length="176" mass="19046">MSDQTTDETKLRNAGLSLNDTDNIDEMYLTFALANEEYGVGIAGVTEIVGMQRIMSVPDVPHYIKGVINLRGKVIPLMDVRLRFGMPERAYDERTVVIVMDVADAPIGLIVDGVSEVLEIPPAQVDRHTQFGRSASRPVISGIGRIGDRVAVLLDTSVLVSDTDIAVAHDLSVAAE</sequence>
<comment type="subcellular location">
    <subcellularLocation>
        <location evidence="1">Cytoplasm</location>
    </subcellularLocation>
</comment>
<evidence type="ECO:0000259" key="4">
    <source>
        <dbReference type="PROSITE" id="PS50851"/>
    </source>
</evidence>
<evidence type="ECO:0000256" key="1">
    <source>
        <dbReference type="ARBA" id="ARBA00004496"/>
    </source>
</evidence>
<dbReference type="SMART" id="SM00260">
    <property type="entry name" value="CheW"/>
    <property type="match status" value="1"/>
</dbReference>
<dbReference type="SUPFAM" id="SSF50341">
    <property type="entry name" value="CheW-like"/>
    <property type="match status" value="1"/>
</dbReference>
<accession>A0A842I734</accession>
<keyword evidence="6" id="KW-1185">Reference proteome</keyword>